<evidence type="ECO:0000313" key="2">
    <source>
        <dbReference type="EMBL" id="PIP57964.1"/>
    </source>
</evidence>
<reference evidence="2 3" key="1">
    <citation type="submission" date="2017-09" db="EMBL/GenBank/DDBJ databases">
        <title>Depth-based differentiation of microbial function through sediment-hosted aquifers and enrichment of novel symbionts in the deep terrestrial subsurface.</title>
        <authorList>
            <person name="Probst A.J."/>
            <person name="Ladd B."/>
            <person name="Jarett J.K."/>
            <person name="Geller-Mcgrath D.E."/>
            <person name="Sieber C.M."/>
            <person name="Emerson J.B."/>
            <person name="Anantharaman K."/>
            <person name="Thomas B.C."/>
            <person name="Malmstrom R."/>
            <person name="Stieglmeier M."/>
            <person name="Klingl A."/>
            <person name="Woyke T."/>
            <person name="Ryan C.M."/>
            <person name="Banfield J.F."/>
        </authorList>
    </citation>
    <scope>NUCLEOTIDE SEQUENCE [LARGE SCALE GENOMIC DNA]</scope>
    <source>
        <strain evidence="2">CG22_combo_CG10-13_8_21_14_all_39_10</strain>
    </source>
</reference>
<feature type="transmembrane region" description="Helical" evidence="1">
    <location>
        <begin position="40"/>
        <end position="62"/>
    </location>
</feature>
<feature type="transmembrane region" description="Helical" evidence="1">
    <location>
        <begin position="12"/>
        <end position="34"/>
    </location>
</feature>
<dbReference type="Proteomes" id="UP000229847">
    <property type="component" value="Unassembled WGS sequence"/>
</dbReference>
<comment type="caution">
    <text evidence="2">The sequence shown here is derived from an EMBL/GenBank/DDBJ whole genome shotgun (WGS) entry which is preliminary data.</text>
</comment>
<keyword evidence="1" id="KW-0812">Transmembrane</keyword>
<evidence type="ECO:0000256" key="1">
    <source>
        <dbReference type="SAM" id="Phobius"/>
    </source>
</evidence>
<evidence type="ECO:0000313" key="3">
    <source>
        <dbReference type="Proteomes" id="UP000229847"/>
    </source>
</evidence>
<organism evidence="2 3">
    <name type="scientific">Candidatus Woesebacteria bacterium CG22_combo_CG10-13_8_21_14_all_39_10</name>
    <dbReference type="NCBI Taxonomy" id="1975059"/>
    <lineage>
        <taxon>Bacteria</taxon>
        <taxon>Candidatus Woeseibacteriota</taxon>
    </lineage>
</organism>
<dbReference type="AlphaFoldDB" id="A0A2H0BK36"/>
<dbReference type="EMBL" id="PCSW01000006">
    <property type="protein sequence ID" value="PIP57964.1"/>
    <property type="molecule type" value="Genomic_DNA"/>
</dbReference>
<sequence length="67" mass="7459">MKKLKTYQFNVIARFCEDVSKALVIAVILGQIAISTSVSVRIILSVATCLVALIMLYFAIYFSREGK</sequence>
<keyword evidence="1" id="KW-1133">Transmembrane helix</keyword>
<proteinExistence type="predicted"/>
<keyword evidence="1" id="KW-0472">Membrane</keyword>
<gene>
    <name evidence="2" type="ORF">COX03_00200</name>
</gene>
<name>A0A2H0BK36_9BACT</name>
<accession>A0A2H0BK36</accession>
<protein>
    <submittedName>
        <fullName evidence="2">Uncharacterized protein</fullName>
    </submittedName>
</protein>